<organism evidence="1 2">
    <name type="scientific">Cichlidogyrus casuarinus</name>
    <dbReference type="NCBI Taxonomy" id="1844966"/>
    <lineage>
        <taxon>Eukaryota</taxon>
        <taxon>Metazoa</taxon>
        <taxon>Spiralia</taxon>
        <taxon>Lophotrochozoa</taxon>
        <taxon>Platyhelminthes</taxon>
        <taxon>Monogenea</taxon>
        <taxon>Monopisthocotylea</taxon>
        <taxon>Dactylogyridea</taxon>
        <taxon>Ancyrocephalidae</taxon>
        <taxon>Cichlidogyrus</taxon>
    </lineage>
</organism>
<dbReference type="AlphaFoldDB" id="A0ABD2QD01"/>
<dbReference type="Proteomes" id="UP001626550">
    <property type="component" value="Unassembled WGS sequence"/>
</dbReference>
<gene>
    <name evidence="1" type="ORF">Ciccas_005164</name>
</gene>
<name>A0ABD2QD01_9PLAT</name>
<protein>
    <recommendedName>
        <fullName evidence="3">Exophilin 5</fullName>
    </recommendedName>
</protein>
<comment type="caution">
    <text evidence="1">The sequence shown here is derived from an EMBL/GenBank/DDBJ whole genome shotgun (WGS) entry which is preliminary data.</text>
</comment>
<evidence type="ECO:0000313" key="2">
    <source>
        <dbReference type="Proteomes" id="UP001626550"/>
    </source>
</evidence>
<evidence type="ECO:0008006" key="3">
    <source>
        <dbReference type="Google" id="ProtNLM"/>
    </source>
</evidence>
<reference evidence="1 2" key="1">
    <citation type="submission" date="2024-11" db="EMBL/GenBank/DDBJ databases">
        <title>Adaptive evolution of stress response genes in parasites aligns with host niche diversity.</title>
        <authorList>
            <person name="Hahn C."/>
            <person name="Resl P."/>
        </authorList>
    </citation>
    <scope>NUCLEOTIDE SEQUENCE [LARGE SCALE GENOMIC DNA]</scope>
    <source>
        <strain evidence="1">EGGRZ-B1_66</strain>
        <tissue evidence="1">Body</tissue>
    </source>
</reference>
<accession>A0ABD2QD01</accession>
<proteinExistence type="predicted"/>
<sequence length="255" mass="29668">MQEIQNARLEFFSSVIFNDFKKQKGREPVNKWLHLDSTSRLPHNSHAEITTNVVEQDSVASPNNLISTSKDTVELPFDRKQVLSEISDELRERFHKNEKFRSPSFPNLSRRCSPTGCSDQDSDYDYLSLKTDKNMQQQHHRYFQNRKKTSDNPMTQRGSIIKRAKSTTNLYGEASKSYTLPSFKNLRQLWEELSRGSIKQKFIPKTFCSFTQKSNENVILSKFSTSHNLKPSQSASKEEFLLRGRKIPDTVYMND</sequence>
<evidence type="ECO:0000313" key="1">
    <source>
        <dbReference type="EMBL" id="KAL3316191.1"/>
    </source>
</evidence>
<dbReference type="EMBL" id="JBJKFK010000585">
    <property type="protein sequence ID" value="KAL3316191.1"/>
    <property type="molecule type" value="Genomic_DNA"/>
</dbReference>
<keyword evidence="2" id="KW-1185">Reference proteome</keyword>